<dbReference type="Pfam" id="PF22981">
    <property type="entry name" value="RM2_Med14"/>
    <property type="match status" value="1"/>
</dbReference>
<evidence type="ECO:0000259" key="12">
    <source>
        <dbReference type="Pfam" id="PF22981"/>
    </source>
</evidence>
<name>A0A7I8VBZ2_9ANNE</name>
<dbReference type="InterPro" id="IPR056878">
    <property type="entry name" value="RM5_Med14"/>
</dbReference>
<feature type="domain" description="Mediator of RNA polymerase II transcription subunit 14 RM2" evidence="12">
    <location>
        <begin position="294"/>
        <end position="369"/>
    </location>
</feature>
<feature type="domain" description="Mediator of RNA polymerase II transcription subunit 14 RM8" evidence="13">
    <location>
        <begin position="923"/>
        <end position="982"/>
    </location>
</feature>
<comment type="function">
    <text evidence="10">Component of the Mediator complex, a coactivator involved in the regulated transcription of nearly all RNA polymerase II-dependent genes. Mediator functions as a bridge to convey information from gene-specific regulatory proteins to the basal RNA polymerase II transcription machinery. Mediator is recruited to promoters by direct interactions with regulatory proteins and serves as a scaffold for the assembly of a functional preinitiation complex with RNA polymerase II and the general transcription factors.</text>
</comment>
<accession>A0A7I8VBZ2</accession>
<dbReference type="Proteomes" id="UP000549394">
    <property type="component" value="Unassembled WGS sequence"/>
</dbReference>
<protein>
    <recommendedName>
        <fullName evidence="3 10">Mediator of RNA polymerase II transcription subunit 14</fullName>
    </recommendedName>
    <alternativeName>
        <fullName evidence="9 10">Mediator complex subunit 14</fullName>
    </alternativeName>
</protein>
<feature type="domain" description="Mediator of RNA polymerase II transcription subunit 14 RM5" evidence="16">
    <location>
        <begin position="539"/>
        <end position="624"/>
    </location>
</feature>
<evidence type="ECO:0000259" key="13">
    <source>
        <dbReference type="Pfam" id="PF22983"/>
    </source>
</evidence>
<keyword evidence="5 10" id="KW-0805">Transcription regulation</keyword>
<dbReference type="InterPro" id="IPR055113">
    <property type="entry name" value="Med14_RM2"/>
</dbReference>
<dbReference type="Pfam" id="PF22984">
    <property type="entry name" value="RM6_Med14"/>
    <property type="match status" value="1"/>
</dbReference>
<dbReference type="InterPro" id="IPR056879">
    <property type="entry name" value="RM3_Med14"/>
</dbReference>
<dbReference type="Pfam" id="PF25065">
    <property type="entry name" value="RM3_Med14"/>
    <property type="match status" value="1"/>
</dbReference>
<keyword evidence="6 10" id="KW-0010">Activator</keyword>
<sequence length="1152" mass="130955">MEESMDDVIAPYVGPQNAMSGCGQTVSLANLLDLILQRTYNQVIVLSEILPRKSDIDRKVDIIEFASRSRNVFIRLLALVKWANSASKVEKCGAIMQFLNQQSNFFVDSADNLARMARESLVNARLPSFALPIAIDVLTTGTYKRMPTCIRDQIIPADPISAEEKQKTLKQLSYIIEQRLVTENLPSYMRQITFDEGTVTFTVNNEFRITLTLLGNSPTIPWKVVKLEMLVEDPNIGACRSLVHPLQVNYLKEVVQSRLIDCQNPFHDLYDTLHSFCQSLQLEVLFSQAQRLTHDRWINYVHIEQYLIGQKLTLVYWCARIKNSQTQTNLQYKLIVHVNENLKAKPLVISHLPELVGSESIMVPTMLNSCNLSIDDMLTHVINVRSIAKLNELSRELCLLLKDPCELTKLPVILRVPIVKDCIGGNHLFIGVEVKTIVKNYKTALIIPQSLDLAKFLLILASKADRTEYFLKIDTITNVDDFSVKHLKNRLSSRKDRKRRAINPEVSMYFDTEFADILSVVQDKLMFTLLSDELRKCDVQHSGPTIDETGINYSLNINKFSSLPNIDKESLAAFHNGFTKCKIFIFQKSLAKWSVELSFDKNFLSDVCIGGSGDTASLHFVYNLNDPVEKTVERLLKEISSLVLLYGPARKLNYAFRQSTILQRSISIDNYNFKKLQIAYGPTRSYIVCFQCKSDGTLQIKFGCKGSSGGPNPHVLAAIHFQKIVNDTVDLVEIVQLLLDTCKMYTLLGKVNSFLHLTAANVKPSILFSSIVQTVNRVHLIYKSIFVLELIAAPKEQGIYVKDATLHHRLSPSFHNIPFLSNFLRRISDDSCQPAQSNDGLFEMMTDDYGMQPMGFNEPEKPSNDGITNLLSYQALNKLLTAGPPAGNNVSIIDCSPLERFLACLDQRIKFKKVLMDKAQLGFLTPLQSQDNMSLLFQNESLTYKVYLEDNHMQFLRFEILSSALDMEENSILTKFYDTKIASPPYNTNAITSFMSLLCAPVQILKDFIQLIKFEFYPESQFPFRIKLLLTFPVADAPLNSPPGVSTFIFWKDRLKCMFMLEFIPEPEDVRNNIQFVLAFVYEVQTRKLNLLPIDLRNKPQNTIRPEIQTIYDQVRGHLERINMMPPTSGNSGLLISYIKDIILNINLTTAF</sequence>
<dbReference type="AlphaFoldDB" id="A0A7I8VBZ2"/>
<dbReference type="GO" id="GO:0016592">
    <property type="term" value="C:mediator complex"/>
    <property type="evidence" value="ECO:0007669"/>
    <property type="project" value="UniProtKB-UniRule"/>
</dbReference>
<dbReference type="GO" id="GO:0006357">
    <property type="term" value="P:regulation of transcription by RNA polymerase II"/>
    <property type="evidence" value="ECO:0007669"/>
    <property type="project" value="InterPro"/>
</dbReference>
<evidence type="ECO:0000256" key="9">
    <source>
        <dbReference type="ARBA" id="ARBA00032007"/>
    </source>
</evidence>
<evidence type="ECO:0000256" key="10">
    <source>
        <dbReference type="RuleBase" id="RU365082"/>
    </source>
</evidence>
<evidence type="ECO:0000256" key="8">
    <source>
        <dbReference type="ARBA" id="ARBA00023242"/>
    </source>
</evidence>
<evidence type="ECO:0000256" key="6">
    <source>
        <dbReference type="ARBA" id="ARBA00023159"/>
    </source>
</evidence>
<dbReference type="Pfam" id="PF22983">
    <property type="entry name" value="RM8_Med14"/>
    <property type="match status" value="1"/>
</dbReference>
<dbReference type="GO" id="GO:0070847">
    <property type="term" value="C:core mediator complex"/>
    <property type="evidence" value="ECO:0007669"/>
    <property type="project" value="TreeGrafter"/>
</dbReference>
<keyword evidence="8 10" id="KW-0539">Nucleus</keyword>
<evidence type="ECO:0000259" key="16">
    <source>
        <dbReference type="Pfam" id="PF25067"/>
    </source>
</evidence>
<evidence type="ECO:0000259" key="11">
    <source>
        <dbReference type="Pfam" id="PF08638"/>
    </source>
</evidence>
<feature type="domain" description="Mediator of RNA polymerase II transcription subunit 14 RM3" evidence="15">
    <location>
        <begin position="377"/>
        <end position="436"/>
    </location>
</feature>
<comment type="similarity">
    <text evidence="2 10">Belongs to the Mediator complex subunit 14 family.</text>
</comment>
<dbReference type="EMBL" id="CAJFCJ010000003">
    <property type="protein sequence ID" value="CAD5113207.1"/>
    <property type="molecule type" value="Genomic_DNA"/>
</dbReference>
<evidence type="ECO:0000259" key="17">
    <source>
        <dbReference type="Pfam" id="PF25069"/>
    </source>
</evidence>
<dbReference type="GO" id="GO:0003712">
    <property type="term" value="F:transcription coregulator activity"/>
    <property type="evidence" value="ECO:0007669"/>
    <property type="project" value="UniProtKB-UniRule"/>
</dbReference>
<dbReference type="PANTHER" id="PTHR12809:SF2">
    <property type="entry name" value="MEDIATOR OF RNA POLYMERASE II TRANSCRIPTION SUBUNIT 14"/>
    <property type="match status" value="1"/>
</dbReference>
<evidence type="ECO:0000259" key="15">
    <source>
        <dbReference type="Pfam" id="PF25065"/>
    </source>
</evidence>
<evidence type="ECO:0000313" key="19">
    <source>
        <dbReference type="Proteomes" id="UP000549394"/>
    </source>
</evidence>
<dbReference type="Pfam" id="PF08638">
    <property type="entry name" value="Med14"/>
    <property type="match status" value="1"/>
</dbReference>
<dbReference type="Pfam" id="PF25069">
    <property type="entry name" value="Med14_C"/>
    <property type="match status" value="1"/>
</dbReference>
<feature type="domain" description="Mediator of RNA polymerase II transcription subunit 14 RM6" evidence="14">
    <location>
        <begin position="662"/>
        <end position="727"/>
    </location>
</feature>
<keyword evidence="4" id="KW-0677">Repeat</keyword>
<dbReference type="OrthoDB" id="205099at2759"/>
<keyword evidence="7 10" id="KW-0804">Transcription</keyword>
<evidence type="ECO:0000256" key="1">
    <source>
        <dbReference type="ARBA" id="ARBA00004123"/>
    </source>
</evidence>
<evidence type="ECO:0000256" key="3">
    <source>
        <dbReference type="ARBA" id="ARBA00019619"/>
    </source>
</evidence>
<dbReference type="PANTHER" id="PTHR12809">
    <property type="entry name" value="MEDIATOR COMPLEX SUBUNIT"/>
    <property type="match status" value="1"/>
</dbReference>
<dbReference type="InterPro" id="IPR013947">
    <property type="entry name" value="Mediator_Med14"/>
</dbReference>
<dbReference type="InterPro" id="IPR055122">
    <property type="entry name" value="Med14_N"/>
</dbReference>
<dbReference type="Pfam" id="PF25067">
    <property type="entry name" value="RM5_Med14"/>
    <property type="match status" value="1"/>
</dbReference>
<dbReference type="InterPro" id="IPR056877">
    <property type="entry name" value="Med14_C"/>
</dbReference>
<comment type="subunit">
    <text evidence="10">Component of the Mediator complex.</text>
</comment>
<dbReference type="InterPro" id="IPR055114">
    <property type="entry name" value="Med14_RM6"/>
</dbReference>
<gene>
    <name evidence="18" type="ORF">DGYR_LOCUS2238</name>
</gene>
<feature type="domain" description="Mediator complex subunit MED14 N-terminal" evidence="11">
    <location>
        <begin position="25"/>
        <end position="213"/>
    </location>
</feature>
<evidence type="ECO:0000256" key="4">
    <source>
        <dbReference type="ARBA" id="ARBA00022737"/>
    </source>
</evidence>
<evidence type="ECO:0000313" key="18">
    <source>
        <dbReference type="EMBL" id="CAD5113207.1"/>
    </source>
</evidence>
<proteinExistence type="inferred from homology"/>
<reference evidence="18 19" key="1">
    <citation type="submission" date="2020-08" db="EMBL/GenBank/DDBJ databases">
        <authorList>
            <person name="Hejnol A."/>
        </authorList>
    </citation>
    <scope>NUCLEOTIDE SEQUENCE [LARGE SCALE GENOMIC DNA]</scope>
</reference>
<evidence type="ECO:0000256" key="2">
    <source>
        <dbReference type="ARBA" id="ARBA00007813"/>
    </source>
</evidence>
<organism evidence="18 19">
    <name type="scientific">Dimorphilus gyrociliatus</name>
    <dbReference type="NCBI Taxonomy" id="2664684"/>
    <lineage>
        <taxon>Eukaryota</taxon>
        <taxon>Metazoa</taxon>
        <taxon>Spiralia</taxon>
        <taxon>Lophotrochozoa</taxon>
        <taxon>Annelida</taxon>
        <taxon>Polychaeta</taxon>
        <taxon>Polychaeta incertae sedis</taxon>
        <taxon>Dinophilidae</taxon>
        <taxon>Dimorphilus</taxon>
    </lineage>
</organism>
<comment type="caution">
    <text evidence="18">The sequence shown here is derived from an EMBL/GenBank/DDBJ whole genome shotgun (WGS) entry which is preliminary data.</text>
</comment>
<evidence type="ECO:0000259" key="14">
    <source>
        <dbReference type="Pfam" id="PF22984"/>
    </source>
</evidence>
<comment type="subcellular location">
    <subcellularLocation>
        <location evidence="1 10">Nucleus</location>
    </subcellularLocation>
</comment>
<feature type="domain" description="Mediator of RNA polymerase II transcription subunit 14 C-terminal" evidence="17">
    <location>
        <begin position="998"/>
        <end position="1148"/>
    </location>
</feature>
<dbReference type="InterPro" id="IPR055107">
    <property type="entry name" value="Med14_RM8"/>
</dbReference>
<keyword evidence="19" id="KW-1185">Reference proteome</keyword>
<evidence type="ECO:0000256" key="5">
    <source>
        <dbReference type="ARBA" id="ARBA00023015"/>
    </source>
</evidence>
<evidence type="ECO:0000256" key="7">
    <source>
        <dbReference type="ARBA" id="ARBA00023163"/>
    </source>
</evidence>